<accession>A0ABR1NU84</accession>
<gene>
    <name evidence="1" type="ORF">SLS63_011403</name>
</gene>
<reference evidence="1 2" key="1">
    <citation type="submission" date="2024-02" db="EMBL/GenBank/DDBJ databases">
        <title>De novo assembly and annotation of 12 fungi associated with fruit tree decline syndrome in Ontario, Canada.</title>
        <authorList>
            <person name="Sulman M."/>
            <person name="Ellouze W."/>
            <person name="Ilyukhin E."/>
        </authorList>
    </citation>
    <scope>NUCLEOTIDE SEQUENCE [LARGE SCALE GENOMIC DNA]</scope>
    <source>
        <strain evidence="1 2">M169</strain>
    </source>
</reference>
<proteinExistence type="predicted"/>
<dbReference type="SUPFAM" id="SSF48452">
    <property type="entry name" value="TPR-like"/>
    <property type="match status" value="1"/>
</dbReference>
<name>A0ABR1NU84_DIAER</name>
<dbReference type="Proteomes" id="UP001430848">
    <property type="component" value="Unassembled WGS sequence"/>
</dbReference>
<dbReference type="EMBL" id="JAKNSF020000107">
    <property type="protein sequence ID" value="KAK7715647.1"/>
    <property type="molecule type" value="Genomic_DNA"/>
</dbReference>
<dbReference type="InterPro" id="IPR011990">
    <property type="entry name" value="TPR-like_helical_dom_sf"/>
</dbReference>
<keyword evidence="2" id="KW-1185">Reference proteome</keyword>
<protein>
    <submittedName>
        <fullName evidence="1">Uncharacterized protein</fullName>
    </submittedName>
</protein>
<evidence type="ECO:0000313" key="1">
    <source>
        <dbReference type="EMBL" id="KAK7715647.1"/>
    </source>
</evidence>
<comment type="caution">
    <text evidence="1">The sequence shown here is derived from an EMBL/GenBank/DDBJ whole genome shotgun (WGS) entry which is preliminary data.</text>
</comment>
<evidence type="ECO:0000313" key="2">
    <source>
        <dbReference type="Proteomes" id="UP001430848"/>
    </source>
</evidence>
<dbReference type="Gene3D" id="1.25.40.10">
    <property type="entry name" value="Tetratricopeptide repeat domain"/>
    <property type="match status" value="1"/>
</dbReference>
<sequence>MILIVFAKFLSSRTDSLVSLQSTIKNKYSTVLKIENGHVHVQDIALDFLKKADITSAASQEPGDCATISMTITIHNVDRETCGNFLWDLAHKANRQKFNFDFEAHQAGTNTARIAVDELEAYHTIVLRTFKYLNEEPNERTSDIGMHLACFLPNHLAGIRHLQEDKNQFLRPQEYQEIGQNLYTLFKDSTIFDRHRDHFERFFWNADDLREIREWLTDTSVMRGDDEALKMSHRGDSVETAESSSSSSYYDNIDWSLISEWCRNFLSLSDADLDSLWYERLATAALHHDDKVDKARQFYQLALEKESPSWICHRWLGSTYYREEKFDEAMKCFELAIAEAEKDGAVPKPEPADVFALHLLLGESALDTGDLKKAAESYLQAGSSEDADQAMQAQLGQMKAAMRSPDPHDAMKWLQDKLSEETEGRKLCDILNMAAREDDNGDFIPRMFTLASEKPDTLRGVVRAMETATARPNPGAEFEEVNPILNDESVGVLKYYRGLATYIYKHEVAPETVDPFREALRLWEECCDQLSNIDTYNAYSIRQRARVQIAQHYFEDMLARDRLDDVDKLAQLARSENQAQGEWEASGFLSALYAHHGDTSHSRAALVRKIRLGLEVLSDETPQNDDFGFSTLWGALVQHGDFVNATIALLLCTSPDVLTNALAFSSEDVRDSEGQDNQRLLDVVRRLADKTLEVINSQLSETSPQHQRLKVATEHIDTCLSAISSSDDALERGEGQSQLTLHNSETVAAYRLIQERLRASQEHITEVTDWTWTCDGRTPDGKKCTKTEVYHCVYCPNIDFCDDCLGRLRDPEKRSDMESAVCSSKHRWLKLPLPSSGLYVGPQAKSLGTPKVEQRHEDHQILEVSGVGDATVNVDDWRADVARDWEIMLDAGKRGADKTDAS</sequence>
<organism evidence="1 2">
    <name type="scientific">Diaporthe eres</name>
    <name type="common">Phomopsis oblonga</name>
    <dbReference type="NCBI Taxonomy" id="83184"/>
    <lineage>
        <taxon>Eukaryota</taxon>
        <taxon>Fungi</taxon>
        <taxon>Dikarya</taxon>
        <taxon>Ascomycota</taxon>
        <taxon>Pezizomycotina</taxon>
        <taxon>Sordariomycetes</taxon>
        <taxon>Sordariomycetidae</taxon>
        <taxon>Diaporthales</taxon>
        <taxon>Diaporthaceae</taxon>
        <taxon>Diaporthe</taxon>
        <taxon>Diaporthe eres species complex</taxon>
    </lineage>
</organism>